<protein>
    <submittedName>
        <fullName evidence="1">Uncharacterized protein</fullName>
    </submittedName>
</protein>
<reference evidence="1" key="1">
    <citation type="submission" date="2018-06" db="EMBL/GenBank/DDBJ databases">
        <authorList>
            <person name="Zhirakovskaya E."/>
        </authorList>
    </citation>
    <scope>NUCLEOTIDE SEQUENCE</scope>
</reference>
<dbReference type="AlphaFoldDB" id="A0A3B0UMS3"/>
<organism evidence="1">
    <name type="scientific">hydrothermal vent metagenome</name>
    <dbReference type="NCBI Taxonomy" id="652676"/>
    <lineage>
        <taxon>unclassified sequences</taxon>
        <taxon>metagenomes</taxon>
        <taxon>ecological metagenomes</taxon>
    </lineage>
</organism>
<accession>A0A3B0UMS3</accession>
<evidence type="ECO:0000313" key="1">
    <source>
        <dbReference type="EMBL" id="VAW21534.1"/>
    </source>
</evidence>
<proteinExistence type="predicted"/>
<sequence length="107" mass="12480">MKAPLENYSKTIGWGIQPEKLKKSIDLIMNSGIEYEFRTTVVKSLLSKNDLEKIAQLINGAENYYLQKFIPTKLVDPAFKKELSYPDDEMSKFAIEFRKYVKNCHVR</sequence>
<gene>
    <name evidence="1" type="ORF">MNBD_BACTEROID04-688</name>
</gene>
<dbReference type="EMBL" id="UOER01000088">
    <property type="protein sequence ID" value="VAW21534.1"/>
    <property type="molecule type" value="Genomic_DNA"/>
</dbReference>
<name>A0A3B0UMS3_9ZZZZ</name>